<keyword evidence="5 6" id="KW-0732">Signal</keyword>
<dbReference type="CDD" id="cd01146">
    <property type="entry name" value="FhuD"/>
    <property type="match status" value="1"/>
</dbReference>
<dbReference type="SUPFAM" id="SSF53807">
    <property type="entry name" value="Helical backbone' metal receptor"/>
    <property type="match status" value="1"/>
</dbReference>
<feature type="chain" id="PRO_5043392001" evidence="6">
    <location>
        <begin position="30"/>
        <end position="317"/>
    </location>
</feature>
<dbReference type="PANTHER" id="PTHR30532:SF1">
    <property type="entry name" value="IRON(3+)-HYDROXAMATE-BINDING PROTEIN FHUD"/>
    <property type="match status" value="1"/>
</dbReference>
<evidence type="ECO:0000313" key="8">
    <source>
        <dbReference type="EMBL" id="XBQ20260.1"/>
    </source>
</evidence>
<keyword evidence="4" id="KW-0406">Ion transport</keyword>
<evidence type="ECO:0000256" key="1">
    <source>
        <dbReference type="ARBA" id="ARBA00004196"/>
    </source>
</evidence>
<dbReference type="PANTHER" id="PTHR30532">
    <property type="entry name" value="IRON III DICITRATE-BINDING PERIPLASMIC PROTEIN"/>
    <property type="match status" value="1"/>
</dbReference>
<evidence type="ECO:0000256" key="2">
    <source>
        <dbReference type="ARBA" id="ARBA00008814"/>
    </source>
</evidence>
<comment type="subcellular location">
    <subcellularLocation>
        <location evidence="1">Cell envelope</location>
    </subcellularLocation>
</comment>
<feature type="domain" description="Fe/B12 periplasmic-binding" evidence="7">
    <location>
        <begin position="49"/>
        <end position="316"/>
    </location>
</feature>
<dbReference type="GO" id="GO:0030288">
    <property type="term" value="C:outer membrane-bounded periplasmic space"/>
    <property type="evidence" value="ECO:0007669"/>
    <property type="project" value="TreeGrafter"/>
</dbReference>
<proteinExistence type="inferred from homology"/>
<gene>
    <name evidence="8" type="ORF">ABNF92_03625</name>
</gene>
<protein>
    <submittedName>
        <fullName evidence="8">Iron-siderophore ABC transporter substrate-binding protein</fullName>
    </submittedName>
</protein>
<evidence type="ECO:0000256" key="5">
    <source>
        <dbReference type="ARBA" id="ARBA00022729"/>
    </source>
</evidence>
<dbReference type="Pfam" id="PF01497">
    <property type="entry name" value="Peripla_BP_2"/>
    <property type="match status" value="1"/>
</dbReference>
<dbReference type="AlphaFoldDB" id="A0AAU7MPJ3"/>
<dbReference type="GO" id="GO:1901678">
    <property type="term" value="P:iron coordination entity transport"/>
    <property type="evidence" value="ECO:0007669"/>
    <property type="project" value="UniProtKB-ARBA"/>
</dbReference>
<keyword evidence="3" id="KW-0813">Transport</keyword>
<sequence length="317" mass="33937">MPTYRTLRLAGQLLASLALVGVSSLPVLADSRHVDTTFGTVAIEGKPERVVTLYEGALDTALAVNANAVGAVITRGDSDVADYIKPQAGEIAIVGAPAETNIEAVIAARPDLILAAPQTNEQQYQLLSRIAPVVVSNVPLFQADSWERETRLFAKALGREAAGERIIARVRDRINEVSQLLAATIPADQRDATLVRWMPQGPLVMAEGLFSASLLQAVGFEVTDNDLVKSGRPHSEPLSLENLSRMDQTWVFLATLNDDGNKALEAARQSPAFARLNAVQEERVVTVSGQLWTSATGPLAALAILDDIEAAMSTSHR</sequence>
<evidence type="ECO:0000259" key="7">
    <source>
        <dbReference type="PROSITE" id="PS50983"/>
    </source>
</evidence>
<name>A0AAU7MPJ3_9GAMM</name>
<dbReference type="KEGG" id="mamm:ABNF92_03625"/>
<accession>A0AAU7MPJ3</accession>
<keyword evidence="4" id="KW-0410">Iron transport</keyword>
<comment type="similarity">
    <text evidence="2">Belongs to the bacterial solute-binding protein 8 family.</text>
</comment>
<evidence type="ECO:0000256" key="4">
    <source>
        <dbReference type="ARBA" id="ARBA00022496"/>
    </source>
</evidence>
<evidence type="ECO:0000256" key="3">
    <source>
        <dbReference type="ARBA" id="ARBA00022448"/>
    </source>
</evidence>
<dbReference type="Gene3D" id="3.40.50.1980">
    <property type="entry name" value="Nitrogenase molybdenum iron protein domain"/>
    <property type="match status" value="2"/>
</dbReference>
<reference evidence="8" key="1">
    <citation type="submission" date="2024-05" db="EMBL/GenBank/DDBJ databases">
        <title>Draft Genome Sequences of Flagellimonas sp. MMG031 and Marinobacter sp. MMG032 Isolated from the dinoflagellate Symbiodinium pilosum.</title>
        <authorList>
            <person name="Shikuma N.J."/>
            <person name="Farrell M.V."/>
        </authorList>
    </citation>
    <scope>NUCLEOTIDE SEQUENCE</scope>
    <source>
        <strain evidence="8">MMG032</strain>
    </source>
</reference>
<organism evidence="8">
    <name type="scientific">Marinobacter sp. MMG032</name>
    <dbReference type="NCBI Taxonomy" id="3158548"/>
    <lineage>
        <taxon>Bacteria</taxon>
        <taxon>Pseudomonadati</taxon>
        <taxon>Pseudomonadota</taxon>
        <taxon>Gammaproteobacteria</taxon>
        <taxon>Pseudomonadales</taxon>
        <taxon>Marinobacteraceae</taxon>
        <taxon>Marinobacter</taxon>
    </lineage>
</organism>
<feature type="signal peptide" evidence="6">
    <location>
        <begin position="1"/>
        <end position="29"/>
    </location>
</feature>
<dbReference type="InterPro" id="IPR051313">
    <property type="entry name" value="Bact_iron-sidero_bind"/>
</dbReference>
<dbReference type="PROSITE" id="PS50983">
    <property type="entry name" value="FE_B12_PBP"/>
    <property type="match status" value="1"/>
</dbReference>
<evidence type="ECO:0000256" key="6">
    <source>
        <dbReference type="SAM" id="SignalP"/>
    </source>
</evidence>
<dbReference type="InterPro" id="IPR002491">
    <property type="entry name" value="ABC_transptr_periplasmic_BD"/>
</dbReference>
<dbReference type="RefSeq" id="WP_349343463.1">
    <property type="nucleotide sequence ID" value="NZ_CP157802.1"/>
</dbReference>
<keyword evidence="4" id="KW-0408">Iron</keyword>
<dbReference type="EMBL" id="CP157802">
    <property type="protein sequence ID" value="XBQ20260.1"/>
    <property type="molecule type" value="Genomic_DNA"/>
</dbReference>